<comment type="caution">
    <text evidence="2">The sequence shown here is derived from an EMBL/GenBank/DDBJ whole genome shotgun (WGS) entry which is preliminary data.</text>
</comment>
<dbReference type="EMBL" id="JAIWYP010000001">
    <property type="protein sequence ID" value="KAH3890547.1"/>
    <property type="molecule type" value="Genomic_DNA"/>
</dbReference>
<gene>
    <name evidence="2" type="ORF">DPMN_014632</name>
</gene>
<reference evidence="2" key="2">
    <citation type="submission" date="2020-11" db="EMBL/GenBank/DDBJ databases">
        <authorList>
            <person name="McCartney M.A."/>
            <person name="Auch B."/>
            <person name="Kono T."/>
            <person name="Mallez S."/>
            <person name="Becker A."/>
            <person name="Gohl D.M."/>
            <person name="Silverstein K.A.T."/>
            <person name="Koren S."/>
            <person name="Bechman K.B."/>
            <person name="Herman A."/>
            <person name="Abrahante J.E."/>
            <person name="Garbe J."/>
        </authorList>
    </citation>
    <scope>NUCLEOTIDE SEQUENCE</scope>
    <source>
        <strain evidence="2">Duluth1</strain>
        <tissue evidence="2">Whole animal</tissue>
    </source>
</reference>
<sequence>MSRPVDEFSDHDNNENKSQSGEDSSEFSGFSTVSDSHGKKAKSRRDSNTSQKKVGQFPRREPLSGRLYTL</sequence>
<accession>A0A9D4NC34</accession>
<evidence type="ECO:0000256" key="1">
    <source>
        <dbReference type="SAM" id="MobiDB-lite"/>
    </source>
</evidence>
<name>A0A9D4NC34_DREPO</name>
<reference evidence="2" key="1">
    <citation type="journal article" date="2019" name="bioRxiv">
        <title>The Genome of the Zebra Mussel, Dreissena polymorpha: A Resource for Invasive Species Research.</title>
        <authorList>
            <person name="McCartney M.A."/>
            <person name="Auch B."/>
            <person name="Kono T."/>
            <person name="Mallez S."/>
            <person name="Zhang Y."/>
            <person name="Obille A."/>
            <person name="Becker A."/>
            <person name="Abrahante J.E."/>
            <person name="Garbe J."/>
            <person name="Badalamenti J.P."/>
            <person name="Herman A."/>
            <person name="Mangelson H."/>
            <person name="Liachko I."/>
            <person name="Sullivan S."/>
            <person name="Sone E.D."/>
            <person name="Koren S."/>
            <person name="Silverstein K.A.T."/>
            <person name="Beckman K.B."/>
            <person name="Gohl D.M."/>
        </authorList>
    </citation>
    <scope>NUCLEOTIDE SEQUENCE</scope>
    <source>
        <strain evidence="2">Duluth1</strain>
        <tissue evidence="2">Whole animal</tissue>
    </source>
</reference>
<dbReference type="Proteomes" id="UP000828390">
    <property type="component" value="Unassembled WGS sequence"/>
</dbReference>
<protein>
    <submittedName>
        <fullName evidence="2">Uncharacterized protein</fullName>
    </submittedName>
</protein>
<dbReference type="AlphaFoldDB" id="A0A9D4NC34"/>
<feature type="region of interest" description="Disordered" evidence="1">
    <location>
        <begin position="1"/>
        <end position="70"/>
    </location>
</feature>
<organism evidence="2 3">
    <name type="scientific">Dreissena polymorpha</name>
    <name type="common">Zebra mussel</name>
    <name type="synonym">Mytilus polymorpha</name>
    <dbReference type="NCBI Taxonomy" id="45954"/>
    <lineage>
        <taxon>Eukaryota</taxon>
        <taxon>Metazoa</taxon>
        <taxon>Spiralia</taxon>
        <taxon>Lophotrochozoa</taxon>
        <taxon>Mollusca</taxon>
        <taxon>Bivalvia</taxon>
        <taxon>Autobranchia</taxon>
        <taxon>Heteroconchia</taxon>
        <taxon>Euheterodonta</taxon>
        <taxon>Imparidentia</taxon>
        <taxon>Neoheterodontei</taxon>
        <taxon>Myida</taxon>
        <taxon>Dreissenoidea</taxon>
        <taxon>Dreissenidae</taxon>
        <taxon>Dreissena</taxon>
    </lineage>
</organism>
<feature type="compositionally biased region" description="Low complexity" evidence="1">
    <location>
        <begin position="18"/>
        <end position="31"/>
    </location>
</feature>
<proteinExistence type="predicted"/>
<keyword evidence="3" id="KW-1185">Reference proteome</keyword>
<evidence type="ECO:0000313" key="3">
    <source>
        <dbReference type="Proteomes" id="UP000828390"/>
    </source>
</evidence>
<feature type="compositionally biased region" description="Basic and acidic residues" evidence="1">
    <location>
        <begin position="1"/>
        <end position="15"/>
    </location>
</feature>
<evidence type="ECO:0000313" key="2">
    <source>
        <dbReference type="EMBL" id="KAH3890547.1"/>
    </source>
</evidence>